<dbReference type="Proteomes" id="UP000199021">
    <property type="component" value="Unassembled WGS sequence"/>
</dbReference>
<dbReference type="InterPro" id="IPR029031">
    <property type="entry name" value="Gingipain_N_sf"/>
</dbReference>
<proteinExistence type="predicted"/>
<dbReference type="Gene3D" id="2.60.40.4070">
    <property type="match status" value="1"/>
</dbReference>
<dbReference type="SUPFAM" id="SSF52129">
    <property type="entry name" value="Caspase-like"/>
    <property type="match status" value="1"/>
</dbReference>
<evidence type="ECO:0000313" key="5">
    <source>
        <dbReference type="Proteomes" id="UP000199021"/>
    </source>
</evidence>
<dbReference type="InterPro" id="IPR029030">
    <property type="entry name" value="Caspase-like_dom_sf"/>
</dbReference>
<feature type="signal peptide" evidence="2">
    <location>
        <begin position="1"/>
        <end position="30"/>
    </location>
</feature>
<dbReference type="EMBL" id="FOFB01000006">
    <property type="protein sequence ID" value="SEQ17087.1"/>
    <property type="molecule type" value="Genomic_DNA"/>
</dbReference>
<dbReference type="NCBIfam" id="NF033707">
    <property type="entry name" value="T9SS_sortase"/>
    <property type="match status" value="1"/>
</dbReference>
<evidence type="ECO:0000313" key="4">
    <source>
        <dbReference type="EMBL" id="SEQ17087.1"/>
    </source>
</evidence>
<protein>
    <submittedName>
        <fullName evidence="4">Peptidase family C25</fullName>
    </submittedName>
</protein>
<reference evidence="5" key="1">
    <citation type="submission" date="2016-10" db="EMBL/GenBank/DDBJ databases">
        <authorList>
            <person name="Varghese N."/>
            <person name="Submissions S."/>
        </authorList>
    </citation>
    <scope>NUCLEOTIDE SEQUENCE [LARGE SCALE GENOMIC DNA]</scope>
    <source>
        <strain evidence="5">DSM 24740</strain>
    </source>
</reference>
<dbReference type="Gene3D" id="3.40.50.10390">
    <property type="entry name" value="Gingipain r, domain 1"/>
    <property type="match status" value="1"/>
</dbReference>
<keyword evidence="5" id="KW-1185">Reference proteome</keyword>
<organism evidence="4 5">
    <name type="scientific">Neolewinella agarilytica</name>
    <dbReference type="NCBI Taxonomy" id="478744"/>
    <lineage>
        <taxon>Bacteria</taxon>
        <taxon>Pseudomonadati</taxon>
        <taxon>Bacteroidota</taxon>
        <taxon>Saprospiria</taxon>
        <taxon>Saprospirales</taxon>
        <taxon>Lewinellaceae</taxon>
        <taxon>Neolewinella</taxon>
    </lineage>
</organism>
<accession>A0A1H9DUT5</accession>
<sequence length="1305" mass="144802">MYLTSTPDYISMRQFALLLFFCCLSQMLSAQQQWKDQLVWEEPLAVETEGIRLVEFAFQRIGEEGANAGAMEVSPLPTYLRTFAAEPGRDYTVEVISSVFEPVRLPRGAAELPTDFRFAVSVSRQPEGWLGKVTAPAIIQTPTGAERLTELEIRLVPKGAAARPRMTFATNSVLREGNWFRITVDQAGMHKISRDFLTDKLGVNLEGVDPRNIALYGQPFAGKLPETVNETPPDDLTEMAITIDGENDGSFDGGDFILFYANGPDNLRYDEEQDRFFYEKNIYATSNTYFLRIGGAAGRRVTELPSAGGGQATDSYDAFYHFEEDQFNILHELGGNSHGSGQSWWGEFFKISREKNYPALFRVPDLVAGETATVRARMALRTDASSRFFLEVNGERLQSSIASSTSIGQQEQRNAASPATVSNNIILNDPVVNVLVDYPIPANSGTSEAWLDWIQLRARRLLSFSGLEQFNFRDTRSRDQGTVSFRMSEFPADGRVWRIDGADVRQTAVNGGSFSAAAAGRAFEYVAFRSGASLLEPLSGKRVETQNLHAINSAEMIIITHPEFLTQAETLAEHRRTHNGLTVELVTTEQIYNEFSSGREDAAAIRNFARMVYERDAGLRFLLLFGDGSFDHRNILELGTTFIPVYEHDGELTEVGSFPADDFFGIFGEASNNQPLEPDLNVAVGRLPVKTADEATQVVAKLVRYDTDPSTLGDWRTRMTFVGDDEDGGRHTIDVNRVANAVEARKPDLNFDKLYFDLFPQQSLSAGDRFPDITEGLDRAIFRGALAVTYLGHGGPRGWAQERVLDIPQIRNWTKPANDIDPIQPPVFITATCTFSNYDDAAFVSAGEEALLTPNGGAAALLTTTRPVFATRNFTLTNNTVQAMLDRPDGEWRTLGDIIRIAKNDISRPSTATTLNDQTENARKFTLLGDPAMTIALPRHSVRTTMIDDLPVSEERQDTVRALQKMKISGEVTDLDGNLLENFNGQIFPTIYDKPQEKTTLAQDPGSPELSVSVQRNIIFRGRATVTAGKFTFEFVVPRDINYAFGAGKISYYAEDPSQFTDAAGFYNQLIIGGTSDEIISDDEGPLVEVFMDNEDFISGGETSEDPILLVNLTDDLGINVTGNSIGHDLEAVLDEDTRNTIVLNDYYEANADDFRSGKVRFPLFDLEPGLHTVSVRAWDVANNSAQGKTEFVVAADGADAIRRILNYPNPFTDRTCFQFDHTLVGQEVEAIVQIYTVTGRLVKTLTRPYAFSDGTVRRDDCIEWDGLDDYGDQLARGVYLYQVRLRGDGTTVVNSDLQKLVILK</sequence>
<dbReference type="OrthoDB" id="9809780at2"/>
<dbReference type="Pfam" id="PF01364">
    <property type="entry name" value="Peptidase_C25"/>
    <property type="match status" value="1"/>
</dbReference>
<keyword evidence="1 2" id="KW-0732">Signal</keyword>
<dbReference type="CDD" id="cd02258">
    <property type="entry name" value="Peptidase_C25_N"/>
    <property type="match status" value="1"/>
</dbReference>
<dbReference type="GO" id="GO:0008234">
    <property type="term" value="F:cysteine-type peptidase activity"/>
    <property type="evidence" value="ECO:0007669"/>
    <property type="project" value="InterPro"/>
</dbReference>
<name>A0A1H9DUT5_9BACT</name>
<feature type="chain" id="PRO_5011617288" evidence="2">
    <location>
        <begin position="31"/>
        <end position="1305"/>
    </location>
</feature>
<dbReference type="Gene3D" id="3.40.50.1460">
    <property type="match status" value="1"/>
</dbReference>
<evidence type="ECO:0000259" key="3">
    <source>
        <dbReference type="Pfam" id="PF01364"/>
    </source>
</evidence>
<evidence type="ECO:0000256" key="2">
    <source>
        <dbReference type="SAM" id="SignalP"/>
    </source>
</evidence>
<dbReference type="STRING" id="478744.SAMN05444359_106137"/>
<dbReference type="GO" id="GO:0006508">
    <property type="term" value="P:proteolysis"/>
    <property type="evidence" value="ECO:0007669"/>
    <property type="project" value="InterPro"/>
</dbReference>
<dbReference type="InParanoid" id="A0A1H9DUT5"/>
<evidence type="ECO:0000256" key="1">
    <source>
        <dbReference type="ARBA" id="ARBA00022729"/>
    </source>
</evidence>
<feature type="domain" description="Gingipain" evidence="3">
    <location>
        <begin position="556"/>
        <end position="934"/>
    </location>
</feature>
<dbReference type="InterPro" id="IPR001769">
    <property type="entry name" value="Gingipain"/>
</dbReference>
<gene>
    <name evidence="4" type="ORF">SAMN05444359_106137</name>
</gene>